<evidence type="ECO:0000313" key="1">
    <source>
        <dbReference type="EMBL" id="PUA32281.1"/>
    </source>
</evidence>
<comment type="caution">
    <text evidence="1">The sequence shown here is derived from an EMBL/GenBank/DDBJ whole genome shotgun (WGS) entry which is preliminary data.</text>
</comment>
<reference evidence="1 2" key="1">
    <citation type="journal article" date="2018" name="Syst. Appl. Microbiol.">
        <title>A new symbiotic nanoarchaeote (Candidatus Nanoclepta minutus) and its host (Zestosphaera tikiterensis gen. nov., sp. nov.) from a New Zealand hot spring.</title>
        <authorList>
            <person name="St John E."/>
            <person name="Liu Y."/>
            <person name="Podar M."/>
            <person name="Stott M.B."/>
            <person name="Meneghin J."/>
            <person name="Chen Z."/>
            <person name="Lagutin K."/>
            <person name="Mitchell K."/>
            <person name="Reysenbach A.L."/>
        </authorList>
    </citation>
    <scope>NUCLEOTIDE SEQUENCE [LARGE SCALE GENOMIC DNA]</scope>
    <source>
        <strain evidence="1">NZ3</strain>
    </source>
</reference>
<accession>A0A2R7Y401</accession>
<evidence type="ECO:0000313" key="2">
    <source>
        <dbReference type="Proteomes" id="UP000244093"/>
    </source>
</evidence>
<name>A0A2R7Y401_9CREN</name>
<dbReference type="Proteomes" id="UP000244093">
    <property type="component" value="Unassembled WGS sequence"/>
</dbReference>
<proteinExistence type="predicted"/>
<dbReference type="EMBL" id="NBVN01000004">
    <property type="protein sequence ID" value="PUA32281.1"/>
    <property type="molecule type" value="Genomic_DNA"/>
</dbReference>
<organism evidence="1 2">
    <name type="scientific">Zestosphaera tikiterensis</name>
    <dbReference type="NCBI Taxonomy" id="1973259"/>
    <lineage>
        <taxon>Archaea</taxon>
        <taxon>Thermoproteota</taxon>
        <taxon>Thermoprotei</taxon>
        <taxon>Desulfurococcales</taxon>
        <taxon>Desulfurococcaceae</taxon>
        <taxon>Zestosphaera</taxon>
    </lineage>
</organism>
<sequence length="100" mass="11840">MEKEIKPTIKGRLIVSSPEDRGLLLYVMRNFKDAVEYAHSLMRKGVKENEIVKLLTSRILNNKWYSYSAYKRARLYREQPYLKLKKPQLFSVGSKDEKSK</sequence>
<dbReference type="AlphaFoldDB" id="A0A2R7Y401"/>
<protein>
    <submittedName>
        <fullName evidence="1">Uncharacterized protein</fullName>
    </submittedName>
</protein>
<gene>
    <name evidence="1" type="ORF">B7O98_06355</name>
</gene>